<proteinExistence type="predicted"/>
<comment type="caution">
    <text evidence="1">The sequence shown here is derived from an EMBL/GenBank/DDBJ whole genome shotgun (WGS) entry which is preliminary data.</text>
</comment>
<dbReference type="AlphaFoldDB" id="A0A811UWT9"/>
<keyword evidence="2" id="KW-1185">Reference proteome</keyword>
<dbReference type="EMBL" id="CAJHJT010000034">
    <property type="protein sequence ID" value="CAD7003134.1"/>
    <property type="molecule type" value="Genomic_DNA"/>
</dbReference>
<dbReference type="Proteomes" id="UP000606786">
    <property type="component" value="Unassembled WGS sequence"/>
</dbReference>
<organism evidence="1 2">
    <name type="scientific">Ceratitis capitata</name>
    <name type="common">Mediterranean fruit fly</name>
    <name type="synonym">Tephritis capitata</name>
    <dbReference type="NCBI Taxonomy" id="7213"/>
    <lineage>
        <taxon>Eukaryota</taxon>
        <taxon>Metazoa</taxon>
        <taxon>Ecdysozoa</taxon>
        <taxon>Arthropoda</taxon>
        <taxon>Hexapoda</taxon>
        <taxon>Insecta</taxon>
        <taxon>Pterygota</taxon>
        <taxon>Neoptera</taxon>
        <taxon>Endopterygota</taxon>
        <taxon>Diptera</taxon>
        <taxon>Brachycera</taxon>
        <taxon>Muscomorpha</taxon>
        <taxon>Tephritoidea</taxon>
        <taxon>Tephritidae</taxon>
        <taxon>Ceratitis</taxon>
        <taxon>Ceratitis</taxon>
    </lineage>
</organism>
<name>A0A811UWT9_CERCA</name>
<protein>
    <submittedName>
        <fullName evidence="1">(Mediterranean fruit fly) hypothetical protein</fullName>
    </submittedName>
</protein>
<sequence length="136" mass="15413">MSKPTVIEITPEEMIDPTPEATLGYMLYEHRMKLKAGGEEVNHCLSLSQSKLFITNRLISKTEMNISTTEFEDLRTLVKQRKFCGYLKGVILRLLIWKKMTPAQQEQILQKIESGKAEQQAAQVEGISSISGEVQL</sequence>
<evidence type="ECO:0000313" key="2">
    <source>
        <dbReference type="Proteomes" id="UP000606786"/>
    </source>
</evidence>
<dbReference type="Pfam" id="PF05306">
    <property type="entry name" value="DUF733"/>
    <property type="match status" value="1"/>
</dbReference>
<accession>A0A811UWT9</accession>
<evidence type="ECO:0000313" key="1">
    <source>
        <dbReference type="EMBL" id="CAD7003134.1"/>
    </source>
</evidence>
<gene>
    <name evidence="1" type="ORF">CCAP1982_LOCUS11596</name>
</gene>
<reference evidence="1" key="1">
    <citation type="submission" date="2020-11" db="EMBL/GenBank/DDBJ databases">
        <authorList>
            <person name="Whitehead M."/>
        </authorList>
    </citation>
    <scope>NUCLEOTIDE SEQUENCE</scope>
    <source>
        <strain evidence="1">EGII</strain>
    </source>
</reference>
<dbReference type="InterPro" id="IPR007970">
    <property type="entry name" value="DUF733"/>
</dbReference>